<dbReference type="GeneID" id="101860996"/>
<dbReference type="SUPFAM" id="SSF46785">
    <property type="entry name" value="Winged helix' DNA-binding domain"/>
    <property type="match status" value="2"/>
</dbReference>
<dbReference type="Pfam" id="PF05158">
    <property type="entry name" value="RNA_pol_Rpc34"/>
    <property type="match status" value="1"/>
</dbReference>
<protein>
    <recommendedName>
        <fullName evidence="6">DNA-directed RNA polymerase III subunit RPC6</fullName>
        <shortName evidence="6">RNA polymerase III subunit C6</shortName>
    </recommendedName>
</protein>
<dbReference type="Proteomes" id="UP000694888">
    <property type="component" value="Unplaced"/>
</dbReference>
<reference evidence="8" key="1">
    <citation type="submission" date="2025-08" db="UniProtKB">
        <authorList>
            <consortium name="RefSeq"/>
        </authorList>
    </citation>
    <scope>IDENTIFICATION</scope>
</reference>
<name>A0ABM1A7D7_APLCA</name>
<evidence type="ECO:0000256" key="3">
    <source>
        <dbReference type="ARBA" id="ARBA00022478"/>
    </source>
</evidence>
<keyword evidence="7" id="KW-1185">Reference proteome</keyword>
<evidence type="ECO:0000256" key="6">
    <source>
        <dbReference type="PIRNR" id="PIRNR028763"/>
    </source>
</evidence>
<proteinExistence type="inferred from homology"/>
<dbReference type="Gene3D" id="1.10.10.10">
    <property type="entry name" value="Winged helix-like DNA-binding domain superfamily/Winged helix DNA-binding domain"/>
    <property type="match status" value="2"/>
</dbReference>
<dbReference type="InterPro" id="IPR007832">
    <property type="entry name" value="RNA_pol_Rpc34"/>
</dbReference>
<evidence type="ECO:0000256" key="1">
    <source>
        <dbReference type="ARBA" id="ARBA00004123"/>
    </source>
</evidence>
<keyword evidence="3 6" id="KW-0240">DNA-directed RNA polymerase</keyword>
<sequence length="322" mass="35994">MAAPMVKQEPAEEIDIESKIIELCSQNPKGISDEVIKQSVPQCDIQQRVTAVNRLLSTNRLELLKSGSKLLYRLKDPEAAKEVKGADTEEKVVFQIIKDAQNKGIWTREIRMKSNLKNIQVLNKILKNLESKKLIKAVKSVNVSSMSQASKRKVYMLYNLEPDQSVTGGPWYSASEFESEFVEILNAQAHKFLQQRAIDAQKVYVDEPWTRLQASYATAEDVLKYITNLGISKVNLSLKDMEAILDTLIYDGKIELSARTAGSVGSTSGDSSIKIYRAVKTLSDTSAFVRTPCGVCPVISRCTVDGLISPKTCIYMKDWLDF</sequence>
<gene>
    <name evidence="8" type="primary">LOC101860996</name>
</gene>
<organism evidence="7 8">
    <name type="scientific">Aplysia californica</name>
    <name type="common">California sea hare</name>
    <dbReference type="NCBI Taxonomy" id="6500"/>
    <lineage>
        <taxon>Eukaryota</taxon>
        <taxon>Metazoa</taxon>
        <taxon>Spiralia</taxon>
        <taxon>Lophotrochozoa</taxon>
        <taxon>Mollusca</taxon>
        <taxon>Gastropoda</taxon>
        <taxon>Heterobranchia</taxon>
        <taxon>Euthyneura</taxon>
        <taxon>Tectipleura</taxon>
        <taxon>Aplysiida</taxon>
        <taxon>Aplysioidea</taxon>
        <taxon>Aplysiidae</taxon>
        <taxon>Aplysia</taxon>
    </lineage>
</organism>
<dbReference type="PANTHER" id="PTHR12780">
    <property type="entry name" value="RNA POLYMERASE III DNA DIRECTED , 39KD SUBUNIT-RELATED"/>
    <property type="match status" value="1"/>
</dbReference>
<dbReference type="InterPro" id="IPR016049">
    <property type="entry name" value="RNA_pol_Rpc34-like"/>
</dbReference>
<evidence type="ECO:0000256" key="4">
    <source>
        <dbReference type="ARBA" id="ARBA00023163"/>
    </source>
</evidence>
<evidence type="ECO:0000256" key="2">
    <source>
        <dbReference type="ARBA" id="ARBA00011038"/>
    </source>
</evidence>
<dbReference type="RefSeq" id="XP_012942277.1">
    <property type="nucleotide sequence ID" value="XM_013086823.1"/>
</dbReference>
<evidence type="ECO:0000313" key="8">
    <source>
        <dbReference type="RefSeq" id="XP_012942277.1"/>
    </source>
</evidence>
<dbReference type="GO" id="GO:0000428">
    <property type="term" value="C:DNA-directed RNA polymerase complex"/>
    <property type="evidence" value="ECO:0007669"/>
    <property type="project" value="UniProtKB-KW"/>
</dbReference>
<evidence type="ECO:0000313" key="7">
    <source>
        <dbReference type="Proteomes" id="UP000694888"/>
    </source>
</evidence>
<comment type="similarity">
    <text evidence="2 6">Belongs to the eukaryotic RPC34/RPC39 RNA polymerase subunit family.</text>
</comment>
<accession>A0ABM1A7D7</accession>
<comment type="subcellular location">
    <subcellularLocation>
        <location evidence="1 6">Nucleus</location>
    </subcellularLocation>
</comment>
<dbReference type="InterPro" id="IPR036390">
    <property type="entry name" value="WH_DNA-bd_sf"/>
</dbReference>
<dbReference type="InterPro" id="IPR036388">
    <property type="entry name" value="WH-like_DNA-bd_sf"/>
</dbReference>
<dbReference type="PIRSF" id="PIRSF028763">
    <property type="entry name" value="RNA_pol_Rpc34"/>
    <property type="match status" value="1"/>
</dbReference>
<comment type="function">
    <text evidence="6">DNA-dependent RNA polymerase catalyzes the transcription of DNA into RNA using the four ribonucleoside triphosphates as substrates. Specific peripheric component of RNA polymerase III which synthesizes small RNAs, such as 5S rRNA and tRNAs.</text>
</comment>
<evidence type="ECO:0000256" key="5">
    <source>
        <dbReference type="ARBA" id="ARBA00023242"/>
    </source>
</evidence>
<keyword evidence="4 6" id="KW-0804">Transcription</keyword>
<keyword evidence="5 6" id="KW-0539">Nucleus</keyword>